<evidence type="ECO:0000313" key="2">
    <source>
        <dbReference type="EMBL" id="KMQ64555.1"/>
    </source>
</evidence>
<proteinExistence type="predicted"/>
<name>A0A0J7L638_9FLAO</name>
<comment type="caution">
    <text evidence="2">The sequence shown here is derived from an EMBL/GenBank/DDBJ whole genome shotgun (WGS) entry which is preliminary data.</text>
</comment>
<keyword evidence="1" id="KW-0472">Membrane</keyword>
<protein>
    <submittedName>
        <fullName evidence="2">Uncharacterized protein</fullName>
    </submittedName>
</protein>
<dbReference type="PATRIC" id="fig|558151.6.peg.2074"/>
<keyword evidence="3" id="KW-1185">Reference proteome</keyword>
<dbReference type="AlphaFoldDB" id="A0A0J7L638"/>
<reference evidence="2 3" key="1">
    <citation type="journal article" date="2013" name="Int. J. Syst. Evol. Microbiol.">
        <title>Chryseobacterium angstadtii sp. nov., isolated from a newt tank.</title>
        <authorList>
            <person name="Kirk K.E."/>
            <person name="Hoffman J.A."/>
            <person name="Smith K.A."/>
            <person name="Strahan B.L."/>
            <person name="Failor K.C."/>
            <person name="Krebs J.E."/>
            <person name="Gale A.N."/>
            <person name="Do T.D."/>
            <person name="Sontag T.C."/>
            <person name="Batties A.M."/>
            <person name="Mistiszyn K."/>
            <person name="Newman J.D."/>
        </authorList>
    </citation>
    <scope>NUCLEOTIDE SEQUENCE [LARGE SCALE GENOMIC DNA]</scope>
    <source>
        <strain evidence="2 3">KM</strain>
    </source>
</reference>
<organism evidence="2 3">
    <name type="scientific">Chryseobacterium angstadtii</name>
    <dbReference type="NCBI Taxonomy" id="558151"/>
    <lineage>
        <taxon>Bacteria</taxon>
        <taxon>Pseudomonadati</taxon>
        <taxon>Bacteroidota</taxon>
        <taxon>Flavobacteriia</taxon>
        <taxon>Flavobacteriales</taxon>
        <taxon>Weeksellaceae</taxon>
        <taxon>Chryseobacterium group</taxon>
        <taxon>Chryseobacterium</taxon>
    </lineage>
</organism>
<evidence type="ECO:0000256" key="1">
    <source>
        <dbReference type="SAM" id="Phobius"/>
    </source>
</evidence>
<feature type="transmembrane region" description="Helical" evidence="1">
    <location>
        <begin position="89"/>
        <end position="109"/>
    </location>
</feature>
<accession>A0A0J7L638</accession>
<evidence type="ECO:0000313" key="3">
    <source>
        <dbReference type="Proteomes" id="UP000036261"/>
    </source>
</evidence>
<feature type="transmembrane region" description="Helical" evidence="1">
    <location>
        <begin position="57"/>
        <end position="77"/>
    </location>
</feature>
<dbReference type="EMBL" id="LFND01000003">
    <property type="protein sequence ID" value="KMQ64555.1"/>
    <property type="molecule type" value="Genomic_DNA"/>
</dbReference>
<dbReference type="Proteomes" id="UP000036261">
    <property type="component" value="Unassembled WGS sequence"/>
</dbReference>
<sequence length="122" mass="14057">MKTFAVYDFYIQLTMLVIGVLIASLGGYIFLLFYYVTGGAQLISFLIRLFLPIKKSVFYIIYGLLIVPVWISMLLIYSSDADYNISHALMPVLIAALFYSPVMAVVYIYDNYRVYKSYEQLP</sequence>
<dbReference type="STRING" id="558151.ACM46_09850"/>
<dbReference type="OrthoDB" id="1270942at2"/>
<keyword evidence="1" id="KW-1133">Transmembrane helix</keyword>
<keyword evidence="1" id="KW-0812">Transmembrane</keyword>
<dbReference type="RefSeq" id="WP_048506478.1">
    <property type="nucleotide sequence ID" value="NZ_LFND01000003.1"/>
</dbReference>
<feature type="transmembrane region" description="Helical" evidence="1">
    <location>
        <begin position="12"/>
        <end position="36"/>
    </location>
</feature>
<gene>
    <name evidence="2" type="ORF">ACM46_09850</name>
</gene>